<dbReference type="HOGENOM" id="CLU_1774343_0_0_0"/>
<accession>L0A0Q6</accession>
<evidence type="ECO:0000313" key="3">
    <source>
        <dbReference type="Proteomes" id="UP000010467"/>
    </source>
</evidence>
<name>L0A0Q6_DEIPD</name>
<organism evidence="2 3">
    <name type="scientific">Deinococcus peraridilitoris (strain DSM 19664 / LMG 22246 / CIP 109416 / KR-200)</name>
    <dbReference type="NCBI Taxonomy" id="937777"/>
    <lineage>
        <taxon>Bacteria</taxon>
        <taxon>Thermotogati</taxon>
        <taxon>Deinococcota</taxon>
        <taxon>Deinococci</taxon>
        <taxon>Deinococcales</taxon>
        <taxon>Deinococcaceae</taxon>
        <taxon>Deinococcus</taxon>
    </lineage>
</organism>
<keyword evidence="3" id="KW-1185">Reference proteome</keyword>
<dbReference type="PATRIC" id="fig|937777.3.peg.1502"/>
<evidence type="ECO:0000256" key="1">
    <source>
        <dbReference type="SAM" id="MobiDB-lite"/>
    </source>
</evidence>
<gene>
    <name evidence="2" type="ordered locus">Deipe_1498</name>
</gene>
<reference evidence="3" key="1">
    <citation type="submission" date="2012-03" db="EMBL/GenBank/DDBJ databases">
        <title>Complete sequence of chromosome of Deinococcus peraridilitoris DSM 19664.</title>
        <authorList>
            <person name="Lucas S."/>
            <person name="Copeland A."/>
            <person name="Lapidus A."/>
            <person name="Glavina del Rio T."/>
            <person name="Dalin E."/>
            <person name="Tice H."/>
            <person name="Bruce D."/>
            <person name="Goodwin L."/>
            <person name="Pitluck S."/>
            <person name="Peters L."/>
            <person name="Mikhailova N."/>
            <person name="Lu M."/>
            <person name="Kyrpides N."/>
            <person name="Mavromatis K."/>
            <person name="Ivanova N."/>
            <person name="Brettin T."/>
            <person name="Detter J.C."/>
            <person name="Han C."/>
            <person name="Larimer F."/>
            <person name="Land M."/>
            <person name="Hauser L."/>
            <person name="Markowitz V."/>
            <person name="Cheng J.-F."/>
            <person name="Hugenholtz P."/>
            <person name="Woyke T."/>
            <person name="Wu D."/>
            <person name="Pukall R."/>
            <person name="Steenblock K."/>
            <person name="Brambilla E."/>
            <person name="Klenk H.-P."/>
            <person name="Eisen J.A."/>
        </authorList>
    </citation>
    <scope>NUCLEOTIDE SEQUENCE [LARGE SCALE GENOMIC DNA]</scope>
    <source>
        <strain evidence="3">DSM 19664 / LMG 22246 / CIP 109416 / KR-200</strain>
    </source>
</reference>
<feature type="region of interest" description="Disordered" evidence="1">
    <location>
        <begin position="122"/>
        <end position="146"/>
    </location>
</feature>
<proteinExistence type="predicted"/>
<dbReference type="AlphaFoldDB" id="L0A0Q6"/>
<sequence length="146" mass="15893">MHIHNIPDSLFKPHTMTAAFNRKQDVIALRDTLSGLGLNGRHMHVLHGASGLLTLNGRRDVRKQTLLARLLNFLLSRVQPSADLQGIETLQQGGWVVLIDLPQDPSDRRLIQAAFHRAGAVGVTDPDRPLPEAPQPNILGGSVSPA</sequence>
<dbReference type="EMBL" id="CP003382">
    <property type="protein sequence ID" value="AFZ67039.1"/>
    <property type="molecule type" value="Genomic_DNA"/>
</dbReference>
<evidence type="ECO:0000313" key="2">
    <source>
        <dbReference type="EMBL" id="AFZ67039.1"/>
    </source>
</evidence>
<dbReference type="RefSeq" id="WP_015235347.1">
    <property type="nucleotide sequence ID" value="NC_019793.1"/>
</dbReference>
<dbReference type="KEGG" id="dpd:Deipe_1498"/>
<dbReference type="Proteomes" id="UP000010467">
    <property type="component" value="Chromosome"/>
</dbReference>
<protein>
    <submittedName>
        <fullName evidence="2">Uncharacterized protein</fullName>
    </submittedName>
</protein>